<reference evidence="8" key="1">
    <citation type="journal article" date="2019" name="J. Bacteriol.">
        <title>A Mutagenic Screen Identifies a TonB-Dependent Receptor Required for the Lanthanide Metal Switch in the Type I Methanotroph 'Methylotuvimicrobium buryatense' 5GB1C.</title>
        <authorList>
            <person name="Groom J.D."/>
            <person name="Ford S.M."/>
            <person name="Pesesky M.W."/>
            <person name="Lidstrom M.E."/>
        </authorList>
    </citation>
    <scope>NUCLEOTIDE SEQUENCE [LARGE SCALE GENOMIC DNA]</scope>
    <source>
        <strain evidence="8">5GB1C</strain>
    </source>
</reference>
<dbReference type="InterPro" id="IPR014282">
    <property type="entry name" value="Nitrogen_fix_NifM"/>
</dbReference>
<dbReference type="InterPro" id="IPR023058">
    <property type="entry name" value="PPIase_PpiC_CS"/>
</dbReference>
<gene>
    <name evidence="7" type="primary">nifM</name>
    <name evidence="7" type="ORF">EQU24_17135</name>
</gene>
<evidence type="ECO:0000256" key="5">
    <source>
        <dbReference type="PROSITE-ProRule" id="PRU00278"/>
    </source>
</evidence>
<dbReference type="InterPro" id="IPR000297">
    <property type="entry name" value="PPIase_PpiC"/>
</dbReference>
<evidence type="ECO:0000259" key="6">
    <source>
        <dbReference type="PROSITE" id="PS50198"/>
    </source>
</evidence>
<evidence type="ECO:0000313" key="8">
    <source>
        <dbReference type="Proteomes" id="UP000305881"/>
    </source>
</evidence>
<dbReference type="EMBL" id="CP035467">
    <property type="protein sequence ID" value="QCW83779.1"/>
    <property type="molecule type" value="Genomic_DNA"/>
</dbReference>
<sequence length="284" mass="32416">MNAIAETIAKVEPYTLLRASLALFKKPPAELDAGQLQRVERQARSEFDIESRVLRSNEAAGVIVTDEELDAAYLEVRGRFDDDGEFDAALARNGLDAERLRAALYRQCKVNTVMEKVASRSPEVSEVEIGIYYHTHPDKFNLPERRAVRHILITVNPEYAENSREKSLQRIQELQFKLQRKPHKFEDLALKHSECPTSLQGGMLGVFARGTLYPEIDEALFAMKKNDISGIVETELGFHLLQCVEIHKAETLSLHKAAPKIRQVMQERYRRNCQRSWLAGLSRE</sequence>
<dbReference type="SUPFAM" id="SSF54534">
    <property type="entry name" value="FKBP-like"/>
    <property type="match status" value="1"/>
</dbReference>
<keyword evidence="5" id="KW-0413">Isomerase</keyword>
<evidence type="ECO:0000256" key="1">
    <source>
        <dbReference type="ARBA" id="ARBA00000971"/>
    </source>
</evidence>
<dbReference type="STRING" id="675511.GCA_000341735_04024"/>
<keyword evidence="4 5" id="KW-0697">Rotamase</keyword>
<dbReference type="SUPFAM" id="SSF109998">
    <property type="entry name" value="Triger factor/SurA peptide-binding domain-like"/>
    <property type="match status" value="1"/>
</dbReference>
<feature type="domain" description="PpiC" evidence="6">
    <location>
        <begin position="143"/>
        <end position="245"/>
    </location>
</feature>
<evidence type="ECO:0000313" key="7">
    <source>
        <dbReference type="EMBL" id="QCW83779.1"/>
    </source>
</evidence>
<comment type="catalytic activity">
    <reaction evidence="1">
        <text>[protein]-peptidylproline (omega=180) = [protein]-peptidylproline (omega=0)</text>
        <dbReference type="Rhea" id="RHEA:16237"/>
        <dbReference type="Rhea" id="RHEA-COMP:10747"/>
        <dbReference type="Rhea" id="RHEA-COMP:10748"/>
        <dbReference type="ChEBI" id="CHEBI:83833"/>
        <dbReference type="ChEBI" id="CHEBI:83834"/>
        <dbReference type="EC" id="5.2.1.8"/>
    </reaction>
</comment>
<keyword evidence="8" id="KW-1185">Reference proteome</keyword>
<dbReference type="Gene3D" id="3.10.50.40">
    <property type="match status" value="1"/>
</dbReference>
<dbReference type="RefSeq" id="WP_017842403.1">
    <property type="nucleotide sequence ID" value="NZ_CP035467.1"/>
</dbReference>
<dbReference type="PROSITE" id="PS01096">
    <property type="entry name" value="PPIC_PPIASE_1"/>
    <property type="match status" value="1"/>
</dbReference>
<dbReference type="NCBIfam" id="TIGR02933">
    <property type="entry name" value="nifM_nitrog"/>
    <property type="match status" value="1"/>
</dbReference>
<name>A0A4P9UQQ1_METBY</name>
<evidence type="ECO:0000256" key="4">
    <source>
        <dbReference type="ARBA" id="ARBA00023110"/>
    </source>
</evidence>
<dbReference type="PANTHER" id="PTHR47245:SF2">
    <property type="entry name" value="PEPTIDYL-PROLYL CIS-TRANS ISOMERASE HP_0175-RELATED"/>
    <property type="match status" value="1"/>
</dbReference>
<dbReference type="PROSITE" id="PS50198">
    <property type="entry name" value="PPIC_PPIASE_2"/>
    <property type="match status" value="1"/>
</dbReference>
<dbReference type="InterPro" id="IPR050245">
    <property type="entry name" value="PrsA_foldase"/>
</dbReference>
<dbReference type="AlphaFoldDB" id="A0A4P9UQQ1"/>
<comment type="similarity">
    <text evidence="2">Belongs to the PpiC/parvulin rotamase family.</text>
</comment>
<protein>
    <recommendedName>
        <fullName evidence="3">peptidylprolyl isomerase</fullName>
        <ecNumber evidence="3">5.2.1.8</ecNumber>
    </recommendedName>
</protein>
<organism evidence="7 8">
    <name type="scientific">Methylotuvimicrobium buryatense</name>
    <name type="common">Methylomicrobium buryatense</name>
    <dbReference type="NCBI Taxonomy" id="95641"/>
    <lineage>
        <taxon>Bacteria</taxon>
        <taxon>Pseudomonadati</taxon>
        <taxon>Pseudomonadota</taxon>
        <taxon>Gammaproteobacteria</taxon>
        <taxon>Methylococcales</taxon>
        <taxon>Methylococcaceae</taxon>
        <taxon>Methylotuvimicrobium</taxon>
    </lineage>
</organism>
<dbReference type="KEGG" id="mbur:EQU24_17135"/>
<accession>A0A4P9UQQ1</accession>
<evidence type="ECO:0000256" key="3">
    <source>
        <dbReference type="ARBA" id="ARBA00013194"/>
    </source>
</evidence>
<proteinExistence type="inferred from homology"/>
<dbReference type="GO" id="GO:0003755">
    <property type="term" value="F:peptidyl-prolyl cis-trans isomerase activity"/>
    <property type="evidence" value="ECO:0007669"/>
    <property type="project" value="UniProtKB-KW"/>
</dbReference>
<dbReference type="InterPro" id="IPR027304">
    <property type="entry name" value="Trigger_fact/SurA_dom_sf"/>
</dbReference>
<evidence type="ECO:0000256" key="2">
    <source>
        <dbReference type="ARBA" id="ARBA00007656"/>
    </source>
</evidence>
<dbReference type="PANTHER" id="PTHR47245">
    <property type="entry name" value="PEPTIDYLPROLYL ISOMERASE"/>
    <property type="match status" value="1"/>
</dbReference>
<dbReference type="EC" id="5.2.1.8" evidence="3"/>
<dbReference type="Pfam" id="PF00639">
    <property type="entry name" value="Rotamase"/>
    <property type="match status" value="1"/>
</dbReference>
<dbReference type="OrthoDB" id="9769613at2"/>
<dbReference type="Proteomes" id="UP000305881">
    <property type="component" value="Chromosome"/>
</dbReference>
<dbReference type="InterPro" id="IPR046357">
    <property type="entry name" value="PPIase_dom_sf"/>
</dbReference>